<gene>
    <name evidence="1" type="primary">ORF49469</name>
</gene>
<protein>
    <submittedName>
        <fullName evidence="1">Uncharacterized protein</fullName>
    </submittedName>
</protein>
<name>A0A0B6Z5G3_9EUPU</name>
<organism evidence="1">
    <name type="scientific">Arion vulgaris</name>
    <dbReference type="NCBI Taxonomy" id="1028688"/>
    <lineage>
        <taxon>Eukaryota</taxon>
        <taxon>Metazoa</taxon>
        <taxon>Spiralia</taxon>
        <taxon>Lophotrochozoa</taxon>
        <taxon>Mollusca</taxon>
        <taxon>Gastropoda</taxon>
        <taxon>Heterobranchia</taxon>
        <taxon>Euthyneura</taxon>
        <taxon>Panpulmonata</taxon>
        <taxon>Eupulmonata</taxon>
        <taxon>Stylommatophora</taxon>
        <taxon>Helicina</taxon>
        <taxon>Arionoidea</taxon>
        <taxon>Arionidae</taxon>
        <taxon>Arion</taxon>
    </lineage>
</organism>
<dbReference type="AlphaFoldDB" id="A0A0B6Z5G3"/>
<accession>A0A0B6Z5G3</accession>
<sequence>KTEVQLTIELMLLACKIGKALVLSGRKPDKQTGFGVVNFGISNLSVTTKTDLANKLLELIKQFRDVWAQRANPSVGLGDSIQRLRSLFKVLLPEPSHSELVSIELDH</sequence>
<proteinExistence type="predicted"/>
<dbReference type="EMBL" id="HACG01016918">
    <property type="protein sequence ID" value="CEK63783.1"/>
    <property type="molecule type" value="Transcribed_RNA"/>
</dbReference>
<reference evidence="1" key="1">
    <citation type="submission" date="2014-12" db="EMBL/GenBank/DDBJ databases">
        <title>Insight into the proteome of Arion vulgaris.</title>
        <authorList>
            <person name="Aradska J."/>
            <person name="Bulat T."/>
            <person name="Smidak R."/>
            <person name="Sarate P."/>
            <person name="Gangsoo J."/>
            <person name="Sialana F."/>
            <person name="Bilban M."/>
            <person name="Lubec G."/>
        </authorList>
    </citation>
    <scope>NUCLEOTIDE SEQUENCE</scope>
    <source>
        <tissue evidence="1">Skin</tissue>
    </source>
</reference>
<feature type="non-terminal residue" evidence="1">
    <location>
        <position position="1"/>
    </location>
</feature>
<evidence type="ECO:0000313" key="1">
    <source>
        <dbReference type="EMBL" id="CEK63783.1"/>
    </source>
</evidence>